<reference evidence="2 3" key="1">
    <citation type="journal article" date="2022" name="Nat. Genet.">
        <title>Improved pea reference genome and pan-genome highlight genomic features and evolutionary characteristics.</title>
        <authorList>
            <person name="Yang T."/>
            <person name="Liu R."/>
            <person name="Luo Y."/>
            <person name="Hu S."/>
            <person name="Wang D."/>
            <person name="Wang C."/>
            <person name="Pandey M.K."/>
            <person name="Ge S."/>
            <person name="Xu Q."/>
            <person name="Li N."/>
            <person name="Li G."/>
            <person name="Huang Y."/>
            <person name="Saxena R.K."/>
            <person name="Ji Y."/>
            <person name="Li M."/>
            <person name="Yan X."/>
            <person name="He Y."/>
            <person name="Liu Y."/>
            <person name="Wang X."/>
            <person name="Xiang C."/>
            <person name="Varshney R.K."/>
            <person name="Ding H."/>
            <person name="Gao S."/>
            <person name="Zong X."/>
        </authorList>
    </citation>
    <scope>NUCLEOTIDE SEQUENCE [LARGE SCALE GENOMIC DNA]</scope>
    <source>
        <strain evidence="2 3">cv. Zhongwan 6</strain>
    </source>
</reference>
<feature type="transmembrane region" description="Helical" evidence="1">
    <location>
        <begin position="104"/>
        <end position="125"/>
    </location>
</feature>
<proteinExistence type="predicted"/>
<keyword evidence="3" id="KW-1185">Reference proteome</keyword>
<dbReference type="OrthoDB" id="1934999at2759"/>
<evidence type="ECO:0000313" key="3">
    <source>
        <dbReference type="Proteomes" id="UP001058974"/>
    </source>
</evidence>
<keyword evidence="1" id="KW-1133">Transmembrane helix</keyword>
<comment type="caution">
    <text evidence="2">The sequence shown here is derived from an EMBL/GenBank/DDBJ whole genome shotgun (WGS) entry which is preliminary data.</text>
</comment>
<name>A0A9D4W8Z4_PEA</name>
<accession>A0A9D4W8Z4</accession>
<dbReference type="PANTHER" id="PTHR36000:SF2">
    <property type="entry name" value="DEFECTIVE 1273 PROTEIN, PUTATIVE-RELATED"/>
    <property type="match status" value="1"/>
</dbReference>
<protein>
    <recommendedName>
        <fullName evidence="4">Embryo defective 1273</fullName>
    </recommendedName>
</protein>
<dbReference type="Gramene" id="PSAT_LOCUS26548_t1">
    <property type="protein sequence ID" value="CAL5207799.1"/>
    <property type="gene ID" value="PSAT_LOCUS26548"/>
</dbReference>
<dbReference type="AlphaFoldDB" id="A0A9D4W8Z4"/>
<evidence type="ECO:0008006" key="4">
    <source>
        <dbReference type="Google" id="ProtNLM"/>
    </source>
</evidence>
<keyword evidence="1" id="KW-0472">Membrane</keyword>
<evidence type="ECO:0000256" key="1">
    <source>
        <dbReference type="SAM" id="Phobius"/>
    </source>
</evidence>
<feature type="transmembrane region" description="Helical" evidence="1">
    <location>
        <begin position="205"/>
        <end position="226"/>
    </location>
</feature>
<gene>
    <name evidence="2" type="ORF">KIW84_063013</name>
</gene>
<sequence>MSQLLSSASTCFQPLTCTNSFINQPPFRGFKGVSGFVRKHACCLGVQPFCASQKIRPKISCAMNMSAHSSDDDRKRQLDRLIEKVRKLWDSSPQPVKNFPWNTALGNFIQLVIDLTLAVVKYLYVPVFTVTSISELSYCARQSKLVLVPIPILLGAAFAGILKETALELSPRLREAQVPWHLIAIAIFFTLIKLPGPYYPYWGRILIPHFANGVLLRALWFAILWYRRPKVLKMSESDS</sequence>
<dbReference type="Gramene" id="Psat06G0301300-T1">
    <property type="protein sequence ID" value="KAI5397024.1"/>
    <property type="gene ID" value="KIW84_063013"/>
</dbReference>
<dbReference type="EMBL" id="JAMSHJ010000006">
    <property type="protein sequence ID" value="KAI5397024.1"/>
    <property type="molecule type" value="Genomic_DNA"/>
</dbReference>
<dbReference type="PANTHER" id="PTHR36000">
    <property type="entry name" value="DEFECTIVE 1273 PROTEIN, PUTATIVE-RELATED"/>
    <property type="match status" value="1"/>
</dbReference>
<keyword evidence="1" id="KW-0812">Transmembrane</keyword>
<dbReference type="Proteomes" id="UP001058974">
    <property type="component" value="Chromosome 6"/>
</dbReference>
<evidence type="ECO:0000313" key="2">
    <source>
        <dbReference type="EMBL" id="KAI5397024.1"/>
    </source>
</evidence>
<dbReference type="Gramene" id="Psat6g096080.1">
    <property type="protein sequence ID" value="Psat6g096080.1.cds"/>
    <property type="gene ID" value="Psat6g096080"/>
</dbReference>
<feature type="transmembrane region" description="Helical" evidence="1">
    <location>
        <begin position="145"/>
        <end position="166"/>
    </location>
</feature>
<feature type="transmembrane region" description="Helical" evidence="1">
    <location>
        <begin position="178"/>
        <end position="199"/>
    </location>
</feature>
<organism evidence="2 3">
    <name type="scientific">Pisum sativum</name>
    <name type="common">Garden pea</name>
    <name type="synonym">Lathyrus oleraceus</name>
    <dbReference type="NCBI Taxonomy" id="3888"/>
    <lineage>
        <taxon>Eukaryota</taxon>
        <taxon>Viridiplantae</taxon>
        <taxon>Streptophyta</taxon>
        <taxon>Embryophyta</taxon>
        <taxon>Tracheophyta</taxon>
        <taxon>Spermatophyta</taxon>
        <taxon>Magnoliopsida</taxon>
        <taxon>eudicotyledons</taxon>
        <taxon>Gunneridae</taxon>
        <taxon>Pentapetalae</taxon>
        <taxon>rosids</taxon>
        <taxon>fabids</taxon>
        <taxon>Fabales</taxon>
        <taxon>Fabaceae</taxon>
        <taxon>Papilionoideae</taxon>
        <taxon>50 kb inversion clade</taxon>
        <taxon>NPAAA clade</taxon>
        <taxon>Hologalegina</taxon>
        <taxon>IRL clade</taxon>
        <taxon>Fabeae</taxon>
        <taxon>Lathyrus</taxon>
    </lineage>
</organism>